<reference evidence="1 2" key="1">
    <citation type="journal article" date="2019" name="Sci. Rep.">
        <title>A high-quality genome of Eragrostis curvula grass provides insights into Poaceae evolution and supports new strategies to enhance forage quality.</title>
        <authorList>
            <person name="Carballo J."/>
            <person name="Santos B.A.C.M."/>
            <person name="Zappacosta D."/>
            <person name="Garbus I."/>
            <person name="Selva J.P."/>
            <person name="Gallo C.A."/>
            <person name="Diaz A."/>
            <person name="Albertini E."/>
            <person name="Caccamo M."/>
            <person name="Echenique V."/>
        </authorList>
    </citation>
    <scope>NUCLEOTIDE SEQUENCE [LARGE SCALE GENOMIC DNA]</scope>
    <source>
        <strain evidence="2">cv. Victoria</strain>
        <tissue evidence="1">Leaf</tissue>
    </source>
</reference>
<protein>
    <submittedName>
        <fullName evidence="1">Uncharacterized protein</fullName>
    </submittedName>
</protein>
<organism evidence="1 2">
    <name type="scientific">Eragrostis curvula</name>
    <name type="common">weeping love grass</name>
    <dbReference type="NCBI Taxonomy" id="38414"/>
    <lineage>
        <taxon>Eukaryota</taxon>
        <taxon>Viridiplantae</taxon>
        <taxon>Streptophyta</taxon>
        <taxon>Embryophyta</taxon>
        <taxon>Tracheophyta</taxon>
        <taxon>Spermatophyta</taxon>
        <taxon>Magnoliopsida</taxon>
        <taxon>Liliopsida</taxon>
        <taxon>Poales</taxon>
        <taxon>Poaceae</taxon>
        <taxon>PACMAD clade</taxon>
        <taxon>Chloridoideae</taxon>
        <taxon>Eragrostideae</taxon>
        <taxon>Eragrostidinae</taxon>
        <taxon>Eragrostis</taxon>
    </lineage>
</organism>
<comment type="caution">
    <text evidence="1">The sequence shown here is derived from an EMBL/GenBank/DDBJ whole genome shotgun (WGS) entry which is preliminary data.</text>
</comment>
<accession>A0A5J9WJE2</accession>
<dbReference type="AlphaFoldDB" id="A0A5J9WJE2"/>
<dbReference type="EMBL" id="RWGY01000002">
    <property type="protein sequence ID" value="TVU48822.1"/>
    <property type="molecule type" value="Genomic_DNA"/>
</dbReference>
<dbReference type="Gramene" id="TVU48822">
    <property type="protein sequence ID" value="TVU48822"/>
    <property type="gene ID" value="EJB05_00100"/>
</dbReference>
<gene>
    <name evidence="1" type="ORF">EJB05_00100</name>
</gene>
<proteinExistence type="predicted"/>
<name>A0A5J9WJE2_9POAL</name>
<dbReference type="Proteomes" id="UP000324897">
    <property type="component" value="Chromosome 6"/>
</dbReference>
<sequence length="262" mass="27945">MEVVNNMVSETLILEGAALEELKAFLDLQVKLVFEALDERIAARNTKRDALCAQSSARTSGGSGVFDAAVAQEVTLDLNLAAAATSTTHAERSDIDVGAHSSCSTKFPTRVNDVSVAVPACIIATEVIPELNHVANATSAIYAKPGDIDIAAFTKCSTKCSSHTEFTASTAVYASAEEYFNDPVLATATCSNSTRSCIGTPFTASSSGANTATMDGNFKLLLEEMQKMEMRLCRKMDERCQSLEHRVDHHDLHAAVPSANSF</sequence>
<feature type="non-terminal residue" evidence="1">
    <location>
        <position position="1"/>
    </location>
</feature>
<keyword evidence="2" id="KW-1185">Reference proteome</keyword>
<evidence type="ECO:0000313" key="1">
    <source>
        <dbReference type="EMBL" id="TVU48822.1"/>
    </source>
</evidence>
<evidence type="ECO:0000313" key="2">
    <source>
        <dbReference type="Proteomes" id="UP000324897"/>
    </source>
</evidence>